<dbReference type="STRING" id="349095.SAMN05660299_01358"/>
<dbReference type="PANTHER" id="PTHR43689:SF8">
    <property type="entry name" value="ALPHA_BETA-HYDROLASES SUPERFAMILY PROTEIN"/>
    <property type="match status" value="1"/>
</dbReference>
<dbReference type="Gene3D" id="3.40.50.1820">
    <property type="entry name" value="alpha/beta hydrolase"/>
    <property type="match status" value="1"/>
</dbReference>
<dbReference type="SUPFAM" id="SSF53474">
    <property type="entry name" value="alpha/beta-Hydrolases"/>
    <property type="match status" value="1"/>
</dbReference>
<dbReference type="EMBL" id="FNHQ01000011">
    <property type="protein sequence ID" value="SDM68188.1"/>
    <property type="molecule type" value="Genomic_DNA"/>
</dbReference>
<dbReference type="RefSeq" id="WP_091649711.1">
    <property type="nucleotide sequence ID" value="NZ_FNHQ01000011.1"/>
</dbReference>
<protein>
    <submittedName>
        <fullName evidence="2">Pimeloyl-ACP methyl ester carboxylesterase</fullName>
    </submittedName>
</protein>
<dbReference type="InterPro" id="IPR000073">
    <property type="entry name" value="AB_hydrolase_1"/>
</dbReference>
<keyword evidence="3" id="KW-1185">Reference proteome</keyword>
<dbReference type="Proteomes" id="UP000199309">
    <property type="component" value="Unassembled WGS sequence"/>
</dbReference>
<sequence>MMKTLHYFRSGNGMEKILFIHGNLASSHWWRPAMIRLDDSFDMLAVDLRGCGRSERGKADITIKQHAEDIMEILQQQHFFPCTVAGHSLGGAVAMQLAVDMPSYLKAMILVDSAYIGGMGPFDYSLLETVVKDEQVLLISLKATLAVDVPPALMKGLLADCLLAKDVFIPNSRALTTVDFSEKAPSFMKPVLVMQGEKDAVVPLSEAQKTARLYPHASLVILPASGHNPQIEVPDLFAETVRQFIASL</sequence>
<dbReference type="PRINTS" id="PR00111">
    <property type="entry name" value="ABHYDROLASE"/>
</dbReference>
<organism evidence="2 3">
    <name type="scientific">Megasphaera paucivorans</name>
    <dbReference type="NCBI Taxonomy" id="349095"/>
    <lineage>
        <taxon>Bacteria</taxon>
        <taxon>Bacillati</taxon>
        <taxon>Bacillota</taxon>
        <taxon>Negativicutes</taxon>
        <taxon>Veillonellales</taxon>
        <taxon>Veillonellaceae</taxon>
        <taxon>Megasphaera</taxon>
    </lineage>
</organism>
<accession>A0A1G9V7K5</accession>
<dbReference type="AlphaFoldDB" id="A0A1G9V7K5"/>
<dbReference type="Pfam" id="PF12697">
    <property type="entry name" value="Abhydrolase_6"/>
    <property type="match status" value="1"/>
</dbReference>
<proteinExistence type="predicted"/>
<gene>
    <name evidence="2" type="ORF">SAMN05660299_01358</name>
</gene>
<reference evidence="2 3" key="1">
    <citation type="submission" date="2016-10" db="EMBL/GenBank/DDBJ databases">
        <authorList>
            <person name="de Groot N.N."/>
        </authorList>
    </citation>
    <scope>NUCLEOTIDE SEQUENCE [LARGE SCALE GENOMIC DNA]</scope>
    <source>
        <strain evidence="2 3">DSM 16981</strain>
    </source>
</reference>
<dbReference type="PANTHER" id="PTHR43689">
    <property type="entry name" value="HYDROLASE"/>
    <property type="match status" value="1"/>
</dbReference>
<dbReference type="InterPro" id="IPR029058">
    <property type="entry name" value="AB_hydrolase_fold"/>
</dbReference>
<evidence type="ECO:0000313" key="3">
    <source>
        <dbReference type="Proteomes" id="UP000199309"/>
    </source>
</evidence>
<name>A0A1G9V7K5_9FIRM</name>
<feature type="domain" description="AB hydrolase-1" evidence="1">
    <location>
        <begin position="17"/>
        <end position="239"/>
    </location>
</feature>
<evidence type="ECO:0000259" key="1">
    <source>
        <dbReference type="Pfam" id="PF12697"/>
    </source>
</evidence>
<evidence type="ECO:0000313" key="2">
    <source>
        <dbReference type="EMBL" id="SDM68188.1"/>
    </source>
</evidence>
<dbReference type="OrthoDB" id="9773293at2"/>